<proteinExistence type="predicted"/>
<accession>A0ABQ0L2F3</accession>
<name>A0ABQ0L2F3_MYCCL</name>
<evidence type="ECO:0008006" key="4">
    <source>
        <dbReference type="Google" id="ProtNLM"/>
    </source>
</evidence>
<protein>
    <recommendedName>
        <fullName evidence="4">Retrotransposon gag domain-containing protein</fullName>
    </recommendedName>
</protein>
<feature type="region of interest" description="Disordered" evidence="1">
    <location>
        <begin position="208"/>
        <end position="279"/>
    </location>
</feature>
<feature type="compositionally biased region" description="Polar residues" evidence="1">
    <location>
        <begin position="231"/>
        <end position="243"/>
    </location>
</feature>
<reference evidence="2" key="1">
    <citation type="submission" date="2014-09" db="EMBL/GenBank/DDBJ databases">
        <title>Genome sequence of the luminous mushroom Mycena chlorophos for searching fungal bioluminescence genes.</title>
        <authorList>
            <person name="Tanaka Y."/>
            <person name="Kasuga D."/>
            <person name="Oba Y."/>
            <person name="Hase S."/>
            <person name="Sato K."/>
            <person name="Oba Y."/>
            <person name="Sakakibara Y."/>
        </authorList>
    </citation>
    <scope>NUCLEOTIDE SEQUENCE</scope>
</reference>
<gene>
    <name evidence="2" type="ORF">MCHLO_02924</name>
</gene>
<sequence length="279" mass="31547">MSGVAPFRIPQPWDRDRPHFDTDAAEDLLDFLDQMEIIFTQGQITDDQHKKEVLTGFLSYKKRALWRSWDTYGSKHSFADFQAKFKSAYPELRVIESGLLSQLKDLCSRSKGINKSEQGKLRRFGLEFTYLVNKLQKSPAVLSNSEACSWYLQTLNPEFAQAVQSMASMFLLFKDQFTPLPNLPALPNMRKEDPVHWSDLMQTAESLAANPGLPDNIEAPSKSVETKSSDKSSAQNLQPNVHTESGHPPIHAVCRHTRGQHPNPEDSTAFCRPRAGQKN</sequence>
<evidence type="ECO:0000256" key="1">
    <source>
        <dbReference type="SAM" id="MobiDB-lite"/>
    </source>
</evidence>
<dbReference type="Proteomes" id="UP000815677">
    <property type="component" value="Unassembled WGS sequence"/>
</dbReference>
<organism evidence="2 3">
    <name type="scientific">Mycena chlorophos</name>
    <name type="common">Agaric fungus</name>
    <name type="synonym">Agaricus chlorophos</name>
    <dbReference type="NCBI Taxonomy" id="658473"/>
    <lineage>
        <taxon>Eukaryota</taxon>
        <taxon>Fungi</taxon>
        <taxon>Dikarya</taxon>
        <taxon>Basidiomycota</taxon>
        <taxon>Agaricomycotina</taxon>
        <taxon>Agaricomycetes</taxon>
        <taxon>Agaricomycetidae</taxon>
        <taxon>Agaricales</taxon>
        <taxon>Marasmiineae</taxon>
        <taxon>Mycenaceae</taxon>
        <taxon>Mycena</taxon>
    </lineage>
</organism>
<evidence type="ECO:0000313" key="2">
    <source>
        <dbReference type="EMBL" id="GAT45338.1"/>
    </source>
</evidence>
<evidence type="ECO:0000313" key="3">
    <source>
        <dbReference type="Proteomes" id="UP000815677"/>
    </source>
</evidence>
<keyword evidence="3" id="KW-1185">Reference proteome</keyword>
<dbReference type="EMBL" id="DF841095">
    <property type="protein sequence ID" value="GAT45338.1"/>
    <property type="molecule type" value="Genomic_DNA"/>
</dbReference>